<gene>
    <name evidence="2" type="ORF">AOY08_100016</name>
    <name evidence="3" type="ORF">KYI77_20260</name>
</gene>
<proteinExistence type="predicted"/>
<geneLocation type="plasmid" evidence="2">
    <name>pNDM15-1091</name>
</geneLocation>
<dbReference type="Proteomes" id="UP001155882">
    <property type="component" value="Unassembled WGS sequence"/>
</dbReference>
<keyword evidence="2" id="KW-0614">Plasmid</keyword>
<dbReference type="EMBL" id="JAHWLI010000104">
    <property type="protein sequence ID" value="MBW3118779.1"/>
    <property type="molecule type" value="Genomic_DNA"/>
</dbReference>
<evidence type="ECO:0000313" key="2">
    <source>
        <dbReference type="EMBL" id="ALV81736.1"/>
    </source>
</evidence>
<evidence type="ECO:0000256" key="1">
    <source>
        <dbReference type="SAM" id="Phobius"/>
    </source>
</evidence>
<accession>A0A0U3JZ35</accession>
<name>A0A0U3JZ35_PRORE</name>
<dbReference type="RefSeq" id="WP_015353861.1">
    <property type="nucleotide sequence ID" value="NZ_CP012903.1"/>
</dbReference>
<evidence type="ECO:0000313" key="3">
    <source>
        <dbReference type="EMBL" id="MBW3118779.1"/>
    </source>
</evidence>
<reference evidence="3" key="2">
    <citation type="submission" date="2021-07" db="EMBL/GenBank/DDBJ databases">
        <authorList>
            <person name="Stanton E."/>
        </authorList>
    </citation>
    <scope>NUCLEOTIDE SEQUENCE</scope>
    <source>
        <strain evidence="3">2021EL-01139</strain>
    </source>
</reference>
<reference evidence="2" key="1">
    <citation type="submission" date="2015-10" db="EMBL/GenBank/DDBJ databases">
        <title>Colistin resistant Pseudomonas aeruginosa ST 654 with blaNDM-1 arrives in North America.</title>
        <authorList>
            <person name="Mataseje L.F."/>
            <person name="Peirano G."/>
            <person name="Church D.L."/>
            <person name="Conly J."/>
            <person name="Mulvey M.R."/>
            <person name="Pitout J.D."/>
        </authorList>
    </citation>
    <scope>NUCLEOTIDE SEQUENCE</scope>
    <source>
        <strain evidence="2">N15-01091</strain>
        <plasmid evidence="2">pNDM15-1091</plasmid>
    </source>
</reference>
<feature type="transmembrane region" description="Helical" evidence="1">
    <location>
        <begin position="44"/>
        <end position="63"/>
    </location>
</feature>
<organism evidence="2">
    <name type="scientific">Providencia rettgeri</name>
    <dbReference type="NCBI Taxonomy" id="587"/>
    <lineage>
        <taxon>Bacteria</taxon>
        <taxon>Pseudomonadati</taxon>
        <taxon>Pseudomonadota</taxon>
        <taxon>Gammaproteobacteria</taxon>
        <taxon>Enterobacterales</taxon>
        <taxon>Morganellaceae</taxon>
        <taxon>Providencia</taxon>
    </lineage>
</organism>
<feature type="transmembrane region" description="Helical" evidence="1">
    <location>
        <begin position="69"/>
        <end position="93"/>
    </location>
</feature>
<dbReference type="EMBL" id="CP012903">
    <property type="protein sequence ID" value="ALV81736.1"/>
    <property type="molecule type" value="Genomic_DNA"/>
</dbReference>
<keyword evidence="1" id="KW-1133">Transmembrane helix</keyword>
<keyword evidence="1" id="KW-0812">Transmembrane</keyword>
<keyword evidence="1" id="KW-0472">Membrane</keyword>
<protein>
    <submittedName>
        <fullName evidence="2">Uncharacterized protein</fullName>
    </submittedName>
</protein>
<dbReference type="AlphaFoldDB" id="A0A0U3JZ35"/>
<sequence>MAECPFCKSEVHDEASICRSCGAEKVDSFGGHFNKAFKETQHGVAPLGFVGLLIGGLLGLSVGMNSNGVLGFIVFILILLFFITLPALLRTLLFRRNKTIWYR</sequence>